<dbReference type="InterPro" id="IPR023034">
    <property type="entry name" value="PPIase_SurA"/>
</dbReference>
<keyword evidence="2 7" id="KW-0677">Repeat</keyword>
<feature type="chain" id="PRO_5044928470" description="Chaperone SurA" evidence="7">
    <location>
        <begin position="31"/>
        <end position="494"/>
    </location>
</feature>
<dbReference type="InterPro" id="IPR015391">
    <property type="entry name" value="SurA_N"/>
</dbReference>
<evidence type="ECO:0000256" key="3">
    <source>
        <dbReference type="ARBA" id="ARBA00022764"/>
    </source>
</evidence>
<dbReference type="Pfam" id="PF09312">
    <property type="entry name" value="SurA_N"/>
    <property type="match status" value="1"/>
</dbReference>
<evidence type="ECO:0000256" key="8">
    <source>
        <dbReference type="SAM" id="MobiDB-lite"/>
    </source>
</evidence>
<dbReference type="PROSITE" id="PS50198">
    <property type="entry name" value="PPIC_PPIASE_2"/>
    <property type="match status" value="2"/>
</dbReference>
<dbReference type="Gene3D" id="3.10.50.40">
    <property type="match status" value="2"/>
</dbReference>
<keyword evidence="6 7" id="KW-0413">Isomerase</keyword>
<dbReference type="InterPro" id="IPR046357">
    <property type="entry name" value="PPIase_dom_sf"/>
</dbReference>
<dbReference type="InterPro" id="IPR050280">
    <property type="entry name" value="OMP_Chaperone_SurA"/>
</dbReference>
<comment type="domain">
    <text evidence="7">The PPIase activity resides only in the second parvulin domain. The N-terminal region and the C-terminal tail are necessary and sufficient for the chaperone activity of SurA. The PPIase activity is dispensable for SurA to function as a chaperone. The N-terminal region and the C-terminal tail are also required for porin recognition.</text>
</comment>
<dbReference type="PANTHER" id="PTHR47637:SF1">
    <property type="entry name" value="CHAPERONE SURA"/>
    <property type="match status" value="1"/>
</dbReference>
<dbReference type="InterPro" id="IPR023058">
    <property type="entry name" value="PPIase_PpiC_CS"/>
</dbReference>
<evidence type="ECO:0000313" key="10">
    <source>
        <dbReference type="EMBL" id="MFJ3044534.1"/>
    </source>
</evidence>
<dbReference type="InterPro" id="IPR000297">
    <property type="entry name" value="PPIase_PpiC"/>
</dbReference>
<dbReference type="InterPro" id="IPR027304">
    <property type="entry name" value="Trigger_fact/SurA_dom_sf"/>
</dbReference>
<keyword evidence="5 7" id="KW-0143">Chaperone</keyword>
<dbReference type="Pfam" id="PF00639">
    <property type="entry name" value="Rotamase"/>
    <property type="match status" value="2"/>
</dbReference>
<keyword evidence="11" id="KW-1185">Reference proteome</keyword>
<evidence type="ECO:0000256" key="4">
    <source>
        <dbReference type="ARBA" id="ARBA00023110"/>
    </source>
</evidence>
<keyword evidence="4 7" id="KW-0697">Rotamase</keyword>
<dbReference type="PROSITE" id="PS01096">
    <property type="entry name" value="PPIC_PPIASE_1"/>
    <property type="match status" value="1"/>
</dbReference>
<proteinExistence type="inferred from homology"/>
<keyword evidence="3 7" id="KW-0574">Periplasm</keyword>
<comment type="subcellular location">
    <subcellularLocation>
        <location evidence="7">Periplasm</location>
    </subcellularLocation>
    <text evidence="7">Is capable of associating with the outer membrane.</text>
</comment>
<organism evidence="10 11">
    <name type="scientific">Herbaspirillum chlorophenolicum</name>
    <dbReference type="NCBI Taxonomy" id="211589"/>
    <lineage>
        <taxon>Bacteria</taxon>
        <taxon>Pseudomonadati</taxon>
        <taxon>Pseudomonadota</taxon>
        <taxon>Betaproteobacteria</taxon>
        <taxon>Burkholderiales</taxon>
        <taxon>Oxalobacteraceae</taxon>
        <taxon>Herbaspirillum</taxon>
    </lineage>
</organism>
<keyword evidence="1 7" id="KW-0732">Signal</keyword>
<dbReference type="GO" id="GO:0003755">
    <property type="term" value="F:peptidyl-prolyl cis-trans isomerase activity"/>
    <property type="evidence" value="ECO:0007669"/>
    <property type="project" value="UniProtKB-EC"/>
</dbReference>
<dbReference type="HAMAP" id="MF_01183">
    <property type="entry name" value="Chaperone_SurA"/>
    <property type="match status" value="1"/>
</dbReference>
<sequence length="494" mass="54656" precursor="true">MRNMRTPLLAKTKTVTALLCMLGVISNAHAQFATTIVPVAPSEMAPQTPAKPAAKPAAAPAPVATPPAVAPLQAPAARASQEPKPVDSIMVVVNNEVITRQEVAERLASVEQRMAAQNAQVPPRNQLVRQLVERMIIERAQAQMAKENGIVVDDTMLDRAMQRIAEQNKMSMPEFRARLEKEGLVYASFREEIRREILGQRLREREVDNKVIVTESEIDNYMAAEANAAGGGHQELDIAQILVRVPENATPEQLASRRERAEDVLRQLKTGADFAKTAATYSDAADALTGGDLGWRPSERLPQLFLDGVSKLQDGQVSAILKSGNGFHILKLVGRRTADNQQAAAPAVQQTHVRHILIKVNQVVTAADAKRKLTELKERLDHGSATFEELAKLYSNDLSAAKGGDLGWVYPGDTVPEFERAMDQLKPGEVSQPIESPFGFHLIQVVERKTDDASKERARQAARQAIRERKIEEATEDWMRQIRDRAYVEYRNDD</sequence>
<evidence type="ECO:0000256" key="6">
    <source>
        <dbReference type="ARBA" id="ARBA00023235"/>
    </source>
</evidence>
<accession>A0ABW8ESU6</accession>
<protein>
    <recommendedName>
        <fullName evidence="7">Chaperone SurA</fullName>
    </recommendedName>
    <alternativeName>
        <fullName evidence="7">Peptidyl-prolyl cis-trans isomerase SurA</fullName>
        <shortName evidence="7">PPIase SurA</shortName>
        <ecNumber evidence="7">5.2.1.8</ecNumber>
    </alternativeName>
    <alternativeName>
        <fullName evidence="7">Rotamase SurA</fullName>
    </alternativeName>
</protein>
<dbReference type="SUPFAM" id="SSF109998">
    <property type="entry name" value="Triger factor/SurA peptide-binding domain-like"/>
    <property type="match status" value="1"/>
</dbReference>
<evidence type="ECO:0000256" key="1">
    <source>
        <dbReference type="ARBA" id="ARBA00022729"/>
    </source>
</evidence>
<evidence type="ECO:0000256" key="5">
    <source>
        <dbReference type="ARBA" id="ARBA00023186"/>
    </source>
</evidence>
<dbReference type="Gene3D" id="1.10.4030.10">
    <property type="entry name" value="Porin chaperone SurA, peptide-binding domain"/>
    <property type="match status" value="1"/>
</dbReference>
<dbReference type="EMBL" id="JBIUZV010000001">
    <property type="protein sequence ID" value="MFJ3044534.1"/>
    <property type="molecule type" value="Genomic_DNA"/>
</dbReference>
<gene>
    <name evidence="7" type="primary">surA</name>
    <name evidence="10" type="ORF">ACIPEN_01770</name>
</gene>
<reference evidence="10 11" key="1">
    <citation type="submission" date="2024-10" db="EMBL/GenBank/DDBJ databases">
        <title>The Natural Products Discovery Center: Release of the First 8490 Sequenced Strains for Exploring Actinobacteria Biosynthetic Diversity.</title>
        <authorList>
            <person name="Kalkreuter E."/>
            <person name="Kautsar S.A."/>
            <person name="Yang D."/>
            <person name="Bader C.D."/>
            <person name="Teijaro C.N."/>
            <person name="Fluegel L."/>
            <person name="Davis C.M."/>
            <person name="Simpson J.R."/>
            <person name="Lauterbach L."/>
            <person name="Steele A.D."/>
            <person name="Gui C."/>
            <person name="Meng S."/>
            <person name="Li G."/>
            <person name="Viehrig K."/>
            <person name="Ye F."/>
            <person name="Su P."/>
            <person name="Kiefer A.F."/>
            <person name="Nichols A."/>
            <person name="Cepeda A.J."/>
            <person name="Yan W."/>
            <person name="Fan B."/>
            <person name="Jiang Y."/>
            <person name="Adhikari A."/>
            <person name="Zheng C.-J."/>
            <person name="Schuster L."/>
            <person name="Cowan T.M."/>
            <person name="Smanski M.J."/>
            <person name="Chevrette M.G."/>
            <person name="De Carvalho L.P.S."/>
            <person name="Shen B."/>
        </authorList>
    </citation>
    <scope>NUCLEOTIDE SEQUENCE [LARGE SCALE GENOMIC DNA]</scope>
    <source>
        <strain evidence="10 11">NPDC087045</strain>
    </source>
</reference>
<dbReference type="SUPFAM" id="SSF54534">
    <property type="entry name" value="FKBP-like"/>
    <property type="match status" value="2"/>
</dbReference>
<dbReference type="Proteomes" id="UP001617427">
    <property type="component" value="Unassembled WGS sequence"/>
</dbReference>
<feature type="compositionally biased region" description="Low complexity" evidence="8">
    <location>
        <begin position="45"/>
        <end position="62"/>
    </location>
</feature>
<comment type="catalytic activity">
    <reaction evidence="7">
        <text>[protein]-peptidylproline (omega=180) = [protein]-peptidylproline (omega=0)</text>
        <dbReference type="Rhea" id="RHEA:16237"/>
        <dbReference type="Rhea" id="RHEA-COMP:10747"/>
        <dbReference type="Rhea" id="RHEA-COMP:10748"/>
        <dbReference type="ChEBI" id="CHEBI:83833"/>
        <dbReference type="ChEBI" id="CHEBI:83834"/>
        <dbReference type="EC" id="5.2.1.8"/>
    </reaction>
</comment>
<evidence type="ECO:0000313" key="11">
    <source>
        <dbReference type="Proteomes" id="UP001617427"/>
    </source>
</evidence>
<feature type="domain" description="PpiC" evidence="9">
    <location>
        <begin position="233"/>
        <end position="334"/>
    </location>
</feature>
<dbReference type="PANTHER" id="PTHR47637">
    <property type="entry name" value="CHAPERONE SURA"/>
    <property type="match status" value="1"/>
</dbReference>
<feature type="region of interest" description="Disordered" evidence="8">
    <location>
        <begin position="44"/>
        <end position="64"/>
    </location>
</feature>
<dbReference type="RefSeq" id="WP_402698093.1">
    <property type="nucleotide sequence ID" value="NZ_JBIUZV010000001.1"/>
</dbReference>
<evidence type="ECO:0000256" key="7">
    <source>
        <dbReference type="HAMAP-Rule" id="MF_01183"/>
    </source>
</evidence>
<evidence type="ECO:0000256" key="2">
    <source>
        <dbReference type="ARBA" id="ARBA00022737"/>
    </source>
</evidence>
<dbReference type="EC" id="5.2.1.8" evidence="7"/>
<comment type="caution">
    <text evidence="10">The sequence shown here is derived from an EMBL/GenBank/DDBJ whole genome shotgun (WGS) entry which is preliminary data.</text>
</comment>
<feature type="signal peptide" evidence="7">
    <location>
        <begin position="1"/>
        <end position="30"/>
    </location>
</feature>
<comment type="function">
    <text evidence="7">Chaperone involved in the correct folding and assembly of outer membrane proteins. Recognizes specific patterns of aromatic residues and the orientation of their side chains, which are found more frequently in integral outer membrane proteins. May act in both early periplasmic and late outer membrane-associated steps of protein maturation.</text>
</comment>
<feature type="domain" description="PpiC" evidence="9">
    <location>
        <begin position="348"/>
        <end position="447"/>
    </location>
</feature>
<name>A0ABW8ESU6_9BURK</name>
<evidence type="ECO:0000259" key="9">
    <source>
        <dbReference type="PROSITE" id="PS50198"/>
    </source>
</evidence>